<protein>
    <submittedName>
        <fullName evidence="1">Uncharacterized protein</fullName>
    </submittedName>
</protein>
<keyword evidence="2" id="KW-1185">Reference proteome</keyword>
<gene>
    <name evidence="1" type="ORF">GMST_20220</name>
</gene>
<dbReference type="SUPFAM" id="SSF48695">
    <property type="entry name" value="Multiheme cytochromes"/>
    <property type="match status" value="2"/>
</dbReference>
<evidence type="ECO:0000313" key="2">
    <source>
        <dbReference type="Proteomes" id="UP000556026"/>
    </source>
</evidence>
<accession>A0A6V8MIE4</accession>
<evidence type="ECO:0000313" key="1">
    <source>
        <dbReference type="EMBL" id="GFO59697.1"/>
    </source>
</evidence>
<reference evidence="2" key="1">
    <citation type="submission" date="2020-06" db="EMBL/GenBank/DDBJ databases">
        <title>Draft genomic sequence of Geomonas sp. Red330.</title>
        <authorList>
            <person name="Itoh H."/>
            <person name="Zhenxing X."/>
            <person name="Ushijima N."/>
            <person name="Masuda Y."/>
            <person name="Shiratori Y."/>
            <person name="Senoo K."/>
        </authorList>
    </citation>
    <scope>NUCLEOTIDE SEQUENCE [LARGE SCALE GENOMIC DNA]</scope>
    <source>
        <strain evidence="2">Red330</strain>
    </source>
</reference>
<dbReference type="AlphaFoldDB" id="A0A6V8MIE4"/>
<dbReference type="Proteomes" id="UP000556026">
    <property type="component" value="Unassembled WGS sequence"/>
</dbReference>
<dbReference type="RefSeq" id="WP_183354528.1">
    <property type="nucleotide sequence ID" value="NZ_BLXX01000005.1"/>
</dbReference>
<sequence>MPQITTRYLMLVLVSLLVLPLFGCGDRNPQADLNPATGKHSDPAWLPAGHTAAVQDHGYSCTECHGADLSGGISQVACTSCHLGNARQVHPAGWGQFAYALHSQFVKQNGTASCAVASCHGGDLGGVSGSGPSCSSCHLGGPLSAHPQSWNADIISFHAGYGSSYPTSACATAVCHGSDLKGVFLSGPGCNACHTNL</sequence>
<name>A0A6V8MIE4_9BACT</name>
<proteinExistence type="predicted"/>
<comment type="caution">
    <text evidence="1">The sequence shown here is derived from an EMBL/GenBank/DDBJ whole genome shotgun (WGS) entry which is preliminary data.</text>
</comment>
<dbReference type="InterPro" id="IPR036280">
    <property type="entry name" value="Multihaem_cyt_sf"/>
</dbReference>
<organism evidence="1 2">
    <name type="scientific">Geomonas silvestris</name>
    <dbReference type="NCBI Taxonomy" id="2740184"/>
    <lineage>
        <taxon>Bacteria</taxon>
        <taxon>Pseudomonadati</taxon>
        <taxon>Thermodesulfobacteriota</taxon>
        <taxon>Desulfuromonadia</taxon>
        <taxon>Geobacterales</taxon>
        <taxon>Geobacteraceae</taxon>
        <taxon>Geomonas</taxon>
    </lineage>
</organism>
<dbReference type="EMBL" id="BLXX01000005">
    <property type="protein sequence ID" value="GFO59697.1"/>
    <property type="molecule type" value="Genomic_DNA"/>
</dbReference>